<dbReference type="RefSeq" id="WP_209339983.1">
    <property type="nucleotide sequence ID" value="NZ_JAGIQL010000037.1"/>
</dbReference>
<comment type="caution">
    <text evidence="4">The sequence shown here is derived from an EMBL/GenBank/DDBJ whole genome shotgun (WGS) entry which is preliminary data.</text>
</comment>
<dbReference type="InterPro" id="IPR035930">
    <property type="entry name" value="FomD-like_sf"/>
</dbReference>
<feature type="domain" description="DUF402" evidence="3">
    <location>
        <begin position="69"/>
        <end position="188"/>
    </location>
</feature>
<protein>
    <submittedName>
        <fullName evidence="4">DUF402 domain-containing protein</fullName>
    </submittedName>
</protein>
<keyword evidence="1" id="KW-0378">Hydrolase</keyword>
<name>A0A940M8I6_9ACTN</name>
<dbReference type="Pfam" id="PF04167">
    <property type="entry name" value="DUF402"/>
    <property type="match status" value="1"/>
</dbReference>
<evidence type="ECO:0000256" key="1">
    <source>
        <dbReference type="ARBA" id="ARBA00022801"/>
    </source>
</evidence>
<evidence type="ECO:0000313" key="5">
    <source>
        <dbReference type="Proteomes" id="UP000670475"/>
    </source>
</evidence>
<keyword evidence="5" id="KW-1185">Reference proteome</keyword>
<reference evidence="4" key="1">
    <citation type="submission" date="2021-03" db="EMBL/GenBank/DDBJ databases">
        <title>Whole genome sequence of Streptomyces bomunensis MMS17-BM035.</title>
        <authorList>
            <person name="Lee J.H."/>
        </authorList>
    </citation>
    <scope>NUCLEOTIDE SEQUENCE</scope>
    <source>
        <strain evidence="4">MMS17-BM035</strain>
    </source>
</reference>
<evidence type="ECO:0000259" key="3">
    <source>
        <dbReference type="Pfam" id="PF04167"/>
    </source>
</evidence>
<dbReference type="AlphaFoldDB" id="A0A940M8I6"/>
<dbReference type="GO" id="GO:0016787">
    <property type="term" value="F:hydrolase activity"/>
    <property type="evidence" value="ECO:0007669"/>
    <property type="project" value="UniProtKB-KW"/>
</dbReference>
<dbReference type="EMBL" id="JAGIQL010000037">
    <property type="protein sequence ID" value="MBP0458219.1"/>
    <property type="molecule type" value="Genomic_DNA"/>
</dbReference>
<accession>A0A940M8I6</accession>
<dbReference type="InterPro" id="IPR050212">
    <property type="entry name" value="Ntdp-like"/>
</dbReference>
<dbReference type="SUPFAM" id="SSF159234">
    <property type="entry name" value="FomD-like"/>
    <property type="match status" value="1"/>
</dbReference>
<evidence type="ECO:0000256" key="2">
    <source>
        <dbReference type="SAM" id="MobiDB-lite"/>
    </source>
</evidence>
<dbReference type="InterPro" id="IPR007295">
    <property type="entry name" value="DUF402"/>
</dbReference>
<dbReference type="PANTHER" id="PTHR39159">
    <property type="match status" value="1"/>
</dbReference>
<proteinExistence type="predicted"/>
<organism evidence="4 5">
    <name type="scientific">Streptomyces montanisoli</name>
    <dbReference type="NCBI Taxonomy" id="2798581"/>
    <lineage>
        <taxon>Bacteria</taxon>
        <taxon>Bacillati</taxon>
        <taxon>Actinomycetota</taxon>
        <taxon>Actinomycetes</taxon>
        <taxon>Kitasatosporales</taxon>
        <taxon>Streptomycetaceae</taxon>
        <taxon>Streptomyces</taxon>
    </lineage>
</organism>
<dbReference type="PANTHER" id="PTHR39159:SF1">
    <property type="entry name" value="UPF0374 PROTEIN YGAC"/>
    <property type="match status" value="1"/>
</dbReference>
<evidence type="ECO:0000313" key="4">
    <source>
        <dbReference type="EMBL" id="MBP0458219.1"/>
    </source>
</evidence>
<dbReference type="Gene3D" id="2.40.380.10">
    <property type="entry name" value="FomD-like"/>
    <property type="match status" value="1"/>
</dbReference>
<sequence length="226" mass="25717">MTDTRASEGQYWAPGTQILWRYRENAGERIHICRPVTVAHDDADVLALWLSPGTPCVRPVMLDGRLPYEEPLVSRYTAPRTVKRVPWAGNGILSLMRPGEPWSVWLWWADGWRFKSWYVNLESPYSRGPGTVDSEDHFLDIDVFPDRTWRWRDEDEFAQARQDGLMDADQAGTVEAAGRKALASIAAWASPFSDGWEDWRPDPAWPVPELPGDWDRITSAPPVPSA</sequence>
<feature type="region of interest" description="Disordered" evidence="2">
    <location>
        <begin position="200"/>
        <end position="226"/>
    </location>
</feature>
<gene>
    <name evidence="4" type="ORF">JFN87_12005</name>
</gene>
<dbReference type="Proteomes" id="UP000670475">
    <property type="component" value="Unassembled WGS sequence"/>
</dbReference>